<dbReference type="AlphaFoldDB" id="A0A0B3SVI5"/>
<keyword evidence="2" id="KW-0238">DNA-binding</keyword>
<dbReference type="SMART" id="SM00347">
    <property type="entry name" value="HTH_MARR"/>
    <property type="match status" value="1"/>
</dbReference>
<dbReference type="PANTHER" id="PTHR42756">
    <property type="entry name" value="TRANSCRIPTIONAL REGULATOR, MARR"/>
    <property type="match status" value="1"/>
</dbReference>
<dbReference type="Proteomes" id="UP000030960">
    <property type="component" value="Unassembled WGS sequence"/>
</dbReference>
<dbReference type="PRINTS" id="PR00598">
    <property type="entry name" value="HTHMARR"/>
</dbReference>
<comment type="caution">
    <text evidence="5">The sequence shown here is derived from an EMBL/GenBank/DDBJ whole genome shotgun (WGS) entry which is preliminary data.</text>
</comment>
<evidence type="ECO:0000313" key="6">
    <source>
        <dbReference type="Proteomes" id="UP000030960"/>
    </source>
</evidence>
<dbReference type="InterPro" id="IPR000835">
    <property type="entry name" value="HTH_MarR-typ"/>
</dbReference>
<proteinExistence type="predicted"/>
<keyword evidence="3" id="KW-0804">Transcription</keyword>
<dbReference type="InterPro" id="IPR036390">
    <property type="entry name" value="WH_DNA-bd_sf"/>
</dbReference>
<organism evidence="5 6">
    <name type="scientific">Mameliella alba</name>
    <dbReference type="NCBI Taxonomy" id="561184"/>
    <lineage>
        <taxon>Bacteria</taxon>
        <taxon>Pseudomonadati</taxon>
        <taxon>Pseudomonadota</taxon>
        <taxon>Alphaproteobacteria</taxon>
        <taxon>Rhodobacterales</taxon>
        <taxon>Roseobacteraceae</taxon>
        <taxon>Mameliella</taxon>
    </lineage>
</organism>
<dbReference type="Gene3D" id="1.10.10.10">
    <property type="entry name" value="Winged helix-like DNA-binding domain superfamily/Winged helix DNA-binding domain"/>
    <property type="match status" value="1"/>
</dbReference>
<dbReference type="InterPro" id="IPR036388">
    <property type="entry name" value="WH-like_DNA-bd_sf"/>
</dbReference>
<accession>A0A0B3SVI5</accession>
<feature type="domain" description="HTH marR-type" evidence="4">
    <location>
        <begin position="9"/>
        <end position="141"/>
    </location>
</feature>
<protein>
    <submittedName>
        <fullName evidence="5">Transcriptional regulator</fullName>
    </submittedName>
</protein>
<dbReference type="GO" id="GO:0003700">
    <property type="term" value="F:DNA-binding transcription factor activity"/>
    <property type="evidence" value="ECO:0007669"/>
    <property type="project" value="InterPro"/>
</dbReference>
<dbReference type="Pfam" id="PF12802">
    <property type="entry name" value="MarR_2"/>
    <property type="match status" value="1"/>
</dbReference>
<reference evidence="5 6" key="1">
    <citation type="submission" date="2014-10" db="EMBL/GenBank/DDBJ databases">
        <title>Genome sequence of Ponticoccus sp. strain UMTAT08 isolated from clonal culture of toxic dinoflagellate Alexandrium tamiyavanichii.</title>
        <authorList>
            <person name="Gan H.Y."/>
            <person name="Muhd D.-D."/>
            <person name="Mohd Noor M.E."/>
            <person name="Yeong Y.S."/>
            <person name="Usup G."/>
        </authorList>
    </citation>
    <scope>NUCLEOTIDE SEQUENCE [LARGE SCALE GENOMIC DNA]</scope>
    <source>
        <strain evidence="5 6">UMTAT08</strain>
    </source>
</reference>
<evidence type="ECO:0000256" key="1">
    <source>
        <dbReference type="ARBA" id="ARBA00023015"/>
    </source>
</evidence>
<dbReference type="RefSeq" id="WP_052244305.1">
    <property type="nucleotide sequence ID" value="NZ_JSUQ01000003.1"/>
</dbReference>
<gene>
    <name evidence="5" type="ORF">OA50_01037</name>
</gene>
<evidence type="ECO:0000259" key="4">
    <source>
        <dbReference type="PROSITE" id="PS50995"/>
    </source>
</evidence>
<dbReference type="GO" id="GO:0003677">
    <property type="term" value="F:DNA binding"/>
    <property type="evidence" value="ECO:0007669"/>
    <property type="project" value="UniProtKB-KW"/>
</dbReference>
<dbReference type="PROSITE" id="PS50995">
    <property type="entry name" value="HTH_MARR_2"/>
    <property type="match status" value="1"/>
</dbReference>
<evidence type="ECO:0000256" key="2">
    <source>
        <dbReference type="ARBA" id="ARBA00023125"/>
    </source>
</evidence>
<dbReference type="SUPFAM" id="SSF46785">
    <property type="entry name" value="Winged helix' DNA-binding domain"/>
    <property type="match status" value="1"/>
</dbReference>
<evidence type="ECO:0000313" key="5">
    <source>
        <dbReference type="EMBL" id="KHQ54444.1"/>
    </source>
</evidence>
<dbReference type="STRING" id="561184.SAMN05216376_105151"/>
<dbReference type="EMBL" id="JSUQ01000003">
    <property type="protein sequence ID" value="KHQ54444.1"/>
    <property type="molecule type" value="Genomic_DNA"/>
</dbReference>
<keyword evidence="1" id="KW-0805">Transcription regulation</keyword>
<name>A0A0B3SVI5_9RHOB</name>
<sequence>MERPDAGLRQLTVYRLRRATVQMLSTISQELAPFGLRRTTFSALSVVVDQPGLRQTQLADALAIERPNLVKIVDEVEAAGLIQRRQAEGDRRAYALHPTEAGKLLHRRAFEAVQAADRRLVQGLSRAEVEALNAALHLIESNAGGAVETALQGD</sequence>
<dbReference type="PANTHER" id="PTHR42756:SF1">
    <property type="entry name" value="TRANSCRIPTIONAL REPRESSOR OF EMRAB OPERON"/>
    <property type="match status" value="1"/>
</dbReference>
<evidence type="ECO:0000256" key="3">
    <source>
        <dbReference type="ARBA" id="ARBA00023163"/>
    </source>
</evidence>
<keyword evidence="6" id="KW-1185">Reference proteome</keyword>